<dbReference type="GO" id="GO:0005634">
    <property type="term" value="C:nucleus"/>
    <property type="evidence" value="ECO:0007669"/>
    <property type="project" value="InterPro"/>
</dbReference>
<feature type="compositionally biased region" description="Pro residues" evidence="10">
    <location>
        <begin position="230"/>
        <end position="241"/>
    </location>
</feature>
<evidence type="ECO:0000256" key="5">
    <source>
        <dbReference type="ARBA" id="ARBA00022829"/>
    </source>
</evidence>
<evidence type="ECO:0000259" key="11">
    <source>
        <dbReference type="Pfam" id="PF07557"/>
    </source>
</evidence>
<evidence type="ECO:0000256" key="2">
    <source>
        <dbReference type="ARBA" id="ARBA00010845"/>
    </source>
</evidence>
<evidence type="ECO:0000256" key="1">
    <source>
        <dbReference type="ARBA" id="ARBA00004584"/>
    </source>
</evidence>
<dbReference type="Proteomes" id="UP000829354">
    <property type="component" value="Chromosome IV"/>
</dbReference>
<keyword evidence="8" id="KW-0137">Centromere</keyword>
<accession>A0AAE9AGX7</accession>
<feature type="compositionally biased region" description="Polar residues" evidence="10">
    <location>
        <begin position="167"/>
        <end position="181"/>
    </location>
</feature>
<evidence type="ECO:0000313" key="14">
    <source>
        <dbReference type="EMBL" id="UMM29991.1"/>
    </source>
</evidence>
<evidence type="ECO:0000313" key="16">
    <source>
        <dbReference type="Proteomes" id="UP000829354"/>
    </source>
</evidence>
<evidence type="ECO:0000256" key="3">
    <source>
        <dbReference type="ARBA" id="ARBA00022454"/>
    </source>
</evidence>
<dbReference type="AlphaFoldDB" id="A0AAE9AGX7"/>
<gene>
    <name evidence="13" type="ORF">L3Y34_004977</name>
    <name evidence="14" type="ORF">L5515_012070</name>
</gene>
<dbReference type="EMBL" id="CP092623">
    <property type="protein sequence ID" value="UMM29991.1"/>
    <property type="molecule type" value="Genomic_DNA"/>
</dbReference>
<name>A0AAE9AGX7_CAEBR</name>
<keyword evidence="5" id="KW-0159">Chromosome partition</keyword>
<dbReference type="InterPro" id="IPR011515">
    <property type="entry name" value="Shugoshin_C"/>
</dbReference>
<evidence type="ECO:0008006" key="17">
    <source>
        <dbReference type="Google" id="ProtNLM"/>
    </source>
</evidence>
<proteinExistence type="inferred from homology"/>
<feature type="coiled-coil region" evidence="9">
    <location>
        <begin position="40"/>
        <end position="74"/>
    </location>
</feature>
<evidence type="ECO:0000256" key="7">
    <source>
        <dbReference type="ARBA" id="ARBA00023306"/>
    </source>
</evidence>
<feature type="region of interest" description="Disordered" evidence="10">
    <location>
        <begin position="122"/>
        <end position="196"/>
    </location>
</feature>
<evidence type="ECO:0000256" key="9">
    <source>
        <dbReference type="SAM" id="Coils"/>
    </source>
</evidence>
<feature type="domain" description="Shugoshin C-terminal" evidence="11">
    <location>
        <begin position="270"/>
        <end position="293"/>
    </location>
</feature>
<feature type="domain" description="Shugoshin N-terminal coiled-coil" evidence="12">
    <location>
        <begin position="28"/>
        <end position="69"/>
    </location>
</feature>
<keyword evidence="4" id="KW-0132">Cell division</keyword>
<evidence type="ECO:0000313" key="15">
    <source>
        <dbReference type="Proteomes" id="UP000827892"/>
    </source>
</evidence>
<comment type="similarity">
    <text evidence="2">Belongs to the shugoshin family.</text>
</comment>
<feature type="compositionally biased region" description="Basic and acidic residues" evidence="10">
    <location>
        <begin position="133"/>
        <end position="161"/>
    </location>
</feature>
<dbReference type="GO" id="GO:0000779">
    <property type="term" value="C:condensed chromosome, centromeric region"/>
    <property type="evidence" value="ECO:0007669"/>
    <property type="project" value="UniProtKB-ARBA"/>
</dbReference>
<dbReference type="EMBL" id="CP090894">
    <property type="protein sequence ID" value="ULT96820.1"/>
    <property type="molecule type" value="Genomic_DNA"/>
</dbReference>
<dbReference type="Proteomes" id="UP000827892">
    <property type="component" value="Chromosome IV"/>
</dbReference>
<evidence type="ECO:0000256" key="4">
    <source>
        <dbReference type="ARBA" id="ARBA00022618"/>
    </source>
</evidence>
<protein>
    <recommendedName>
        <fullName evidence="17">Shugoshin</fullName>
    </recommendedName>
</protein>
<evidence type="ECO:0000256" key="10">
    <source>
        <dbReference type="SAM" id="MobiDB-lite"/>
    </source>
</evidence>
<evidence type="ECO:0000313" key="13">
    <source>
        <dbReference type="EMBL" id="ULT96820.1"/>
    </source>
</evidence>
<dbReference type="Pfam" id="PF07557">
    <property type="entry name" value="Shugoshin_C"/>
    <property type="match status" value="1"/>
</dbReference>
<keyword evidence="16" id="KW-1185">Reference proteome</keyword>
<keyword evidence="7" id="KW-0131">Cell cycle</keyword>
<feature type="region of interest" description="Disordered" evidence="10">
    <location>
        <begin position="223"/>
        <end position="308"/>
    </location>
</feature>
<dbReference type="GO" id="GO:0045132">
    <property type="term" value="P:meiotic chromosome segregation"/>
    <property type="evidence" value="ECO:0007669"/>
    <property type="project" value="InterPro"/>
</dbReference>
<reference evidence="14 16" key="1">
    <citation type="submission" date="2022-04" db="EMBL/GenBank/DDBJ databases">
        <title>Chromosome-level reference genomes for two strains of Caenorhabditis briggsae: an improved platform for comparative genomics.</title>
        <authorList>
            <person name="Stevens L."/>
            <person name="Andersen E."/>
        </authorList>
    </citation>
    <scope>NUCLEOTIDE SEQUENCE [LARGE SCALE GENOMIC DNA]</scope>
    <source>
        <strain evidence="14">VX34</strain>
        <tissue evidence="14">Whole-organism</tissue>
    </source>
</reference>
<evidence type="ECO:0000256" key="8">
    <source>
        <dbReference type="ARBA" id="ARBA00023328"/>
    </source>
</evidence>
<dbReference type="Pfam" id="PF07558">
    <property type="entry name" value="Shugoshin_N"/>
    <property type="match status" value="1"/>
</dbReference>
<reference evidence="13 15" key="2">
    <citation type="submission" date="2022-05" db="EMBL/GenBank/DDBJ databases">
        <title>Chromosome-level reference genomes for two strains of Caenorhabditis briggsae: an improved platform for comparative genomics.</title>
        <authorList>
            <person name="Stevens L."/>
            <person name="Andersen E.C."/>
        </authorList>
    </citation>
    <scope>NUCLEOTIDE SEQUENCE [LARGE SCALE GENOMIC DNA]</scope>
    <source>
        <strain evidence="13">QX1410_ONT</strain>
        <tissue evidence="13">Whole-organism</tissue>
    </source>
</reference>
<evidence type="ECO:0000256" key="6">
    <source>
        <dbReference type="ARBA" id="ARBA00023054"/>
    </source>
</evidence>
<comment type="subcellular location">
    <subcellularLocation>
        <location evidence="1">Chromosome</location>
        <location evidence="1">Centromere</location>
    </subcellularLocation>
</comment>
<organism evidence="13 15">
    <name type="scientific">Caenorhabditis briggsae</name>
    <dbReference type="NCBI Taxonomy" id="6238"/>
    <lineage>
        <taxon>Eukaryota</taxon>
        <taxon>Metazoa</taxon>
        <taxon>Ecdysozoa</taxon>
        <taxon>Nematoda</taxon>
        <taxon>Chromadorea</taxon>
        <taxon>Rhabditida</taxon>
        <taxon>Rhabditina</taxon>
        <taxon>Rhabditomorpha</taxon>
        <taxon>Rhabditoidea</taxon>
        <taxon>Rhabditidae</taxon>
        <taxon>Peloderinae</taxon>
        <taxon>Caenorhabditis</taxon>
    </lineage>
</organism>
<keyword evidence="6 9" id="KW-0175">Coiled coil</keyword>
<keyword evidence="3" id="KW-0158">Chromosome</keyword>
<sequence>MNAKAAQSLFGAIASSKKAPTREEPAVNFKSTNESLIKKNLQLKQQLSQCTKALEKLRNENIALREQNQELIDATLDEKMERIVEQRVKSRLAHAAVLHKKLVQNIQQTGLELGGIFKDMEPEPSGMVTRRAPKMECNLEKLDESPVRNFPRSDYEEENKSPMDIQNGPSSSSSMTQNLENGTPRMAQRASKGRRSELFHSLHENVPEEAAPAVGYKRAPLLIAPSETPGGPPKKAPPRKAPTPRFKKPSTPAPAPISDDAEMPSTTQVRRQRSAKMNIKSMKEPSVNSKLRRPGKHDEPMPFIDTFF</sequence>
<dbReference type="GO" id="GO:0051301">
    <property type="term" value="P:cell division"/>
    <property type="evidence" value="ECO:0007669"/>
    <property type="project" value="UniProtKB-KW"/>
</dbReference>
<evidence type="ECO:0000259" key="12">
    <source>
        <dbReference type="Pfam" id="PF07558"/>
    </source>
</evidence>
<dbReference type="InterPro" id="IPR011516">
    <property type="entry name" value="Shugoshin_N"/>
</dbReference>